<dbReference type="PANTHER" id="PTHR30026">
    <property type="entry name" value="OUTER MEMBRANE PROTEIN TOLC"/>
    <property type="match status" value="1"/>
</dbReference>
<dbReference type="EMBL" id="FLQP01000020">
    <property type="protein sequence ID" value="SBS63434.1"/>
    <property type="molecule type" value="Genomic_DNA"/>
</dbReference>
<dbReference type="InterPro" id="IPR003423">
    <property type="entry name" value="OMP_efflux"/>
</dbReference>
<evidence type="ECO:0000313" key="10">
    <source>
        <dbReference type="Proteomes" id="UP000092876"/>
    </source>
</evidence>
<feature type="chain" id="PRO_5008675754" evidence="8">
    <location>
        <begin position="20"/>
        <end position="437"/>
    </location>
</feature>
<evidence type="ECO:0000256" key="5">
    <source>
        <dbReference type="ARBA" id="ARBA00022692"/>
    </source>
</evidence>
<organism evidence="9 10">
    <name type="scientific">Vibrio atlanticus</name>
    <dbReference type="NCBI Taxonomy" id="693153"/>
    <lineage>
        <taxon>Bacteria</taxon>
        <taxon>Pseudomonadati</taxon>
        <taxon>Pseudomonadota</taxon>
        <taxon>Gammaproteobacteria</taxon>
        <taxon>Vibrionales</taxon>
        <taxon>Vibrionaceae</taxon>
        <taxon>Vibrio</taxon>
    </lineage>
</organism>
<dbReference type="Proteomes" id="UP000092876">
    <property type="component" value="Unassembled WGS sequence"/>
</dbReference>
<dbReference type="GO" id="GO:0009279">
    <property type="term" value="C:cell outer membrane"/>
    <property type="evidence" value="ECO:0007669"/>
    <property type="project" value="UniProtKB-SubCell"/>
</dbReference>
<reference evidence="10" key="1">
    <citation type="submission" date="2016-06" db="EMBL/GenBank/DDBJ databases">
        <authorList>
            <person name="Rodrigo-Torres Lidia"/>
            <person name="Arahal R.David."/>
        </authorList>
    </citation>
    <scope>NUCLEOTIDE SEQUENCE [LARGE SCALE GENOMIC DNA]</scope>
    <source>
        <strain evidence="10">CECT 7223</strain>
    </source>
</reference>
<comment type="similarity">
    <text evidence="2">Belongs to the outer membrane factor (OMF) (TC 1.B.17) family.</text>
</comment>
<evidence type="ECO:0000256" key="6">
    <source>
        <dbReference type="ARBA" id="ARBA00023136"/>
    </source>
</evidence>
<evidence type="ECO:0000256" key="1">
    <source>
        <dbReference type="ARBA" id="ARBA00004442"/>
    </source>
</evidence>
<dbReference type="GeneID" id="94235871"/>
<evidence type="ECO:0000256" key="8">
    <source>
        <dbReference type="SAM" id="SignalP"/>
    </source>
</evidence>
<keyword evidence="3" id="KW-0813">Transport</keyword>
<dbReference type="Gene3D" id="1.20.1600.10">
    <property type="entry name" value="Outer membrane efflux proteins (OEP)"/>
    <property type="match status" value="1"/>
</dbReference>
<dbReference type="AlphaFoldDB" id="A0A1C3IPL5"/>
<evidence type="ECO:0000256" key="2">
    <source>
        <dbReference type="ARBA" id="ARBA00007613"/>
    </source>
</evidence>
<proteinExistence type="inferred from homology"/>
<sequence>MHSKFLLSSCLLMSGLSQAASLEESVAFAIDYSPEILAQYSRYQSVVRDGDAASGLYMPQVNLYAAAGYEETRYNSGSKLDTDDRGLTRTEIGVKVSQLLFDGFKTTSNVDRLTFEAEAERLTLISRAENVSLDVVRNYLDILKAETLLELSKRNVKEHQEIYQDIQDKKSKGLSSNSDLAQISARVATAQSSLIAAQNNLFDLQTQYLRLVGKPAVNLVYPRFDYALLPSSAQVALEQAVENHPEIQASLLDIDAARKEMRREKGDYYPELKLELHANKNDNVSNPPGGVDEDARIMLTMDYDLFNGFSTDSRVESSAWRVEEARAIRLRTEREVKEGTQLAWNAYKMLEQQKSLLQQNVDAAKIAELGYIQQFNVGRRSLLDVLDAKVEVFLARRNFISTEYDQTLAAYRVLNAMGMLTYALRVEHPEEWQGENK</sequence>
<dbReference type="GO" id="GO:0015562">
    <property type="term" value="F:efflux transmembrane transporter activity"/>
    <property type="evidence" value="ECO:0007669"/>
    <property type="project" value="InterPro"/>
</dbReference>
<dbReference type="NCBIfam" id="TIGR01844">
    <property type="entry name" value="type_I_sec_TolC"/>
    <property type="match status" value="1"/>
</dbReference>
<name>A0A1C3IPL5_9VIBR</name>
<keyword evidence="5" id="KW-0812">Transmembrane</keyword>
<dbReference type="SUPFAM" id="SSF56954">
    <property type="entry name" value="Outer membrane efflux proteins (OEP)"/>
    <property type="match status" value="1"/>
</dbReference>
<dbReference type="InterPro" id="IPR051906">
    <property type="entry name" value="TolC-like"/>
</dbReference>
<dbReference type="RefSeq" id="WP_065678872.1">
    <property type="nucleotide sequence ID" value="NZ_AP025461.1"/>
</dbReference>
<protein>
    <submittedName>
        <fullName evidence="9">Outer membrane efflux protein BepC</fullName>
    </submittedName>
</protein>
<evidence type="ECO:0000256" key="7">
    <source>
        <dbReference type="ARBA" id="ARBA00023237"/>
    </source>
</evidence>
<keyword evidence="6" id="KW-0472">Membrane</keyword>
<keyword evidence="8" id="KW-0732">Signal</keyword>
<comment type="subcellular location">
    <subcellularLocation>
        <location evidence="1">Cell outer membrane</location>
    </subcellularLocation>
</comment>
<evidence type="ECO:0000256" key="3">
    <source>
        <dbReference type="ARBA" id="ARBA00022448"/>
    </source>
</evidence>
<evidence type="ECO:0000313" key="9">
    <source>
        <dbReference type="EMBL" id="SBS63434.1"/>
    </source>
</evidence>
<accession>A0A1C3IPL5</accession>
<gene>
    <name evidence="9" type="primary">bepC_1</name>
    <name evidence="9" type="ORF">VAT7223_01672</name>
</gene>
<keyword evidence="7" id="KW-0998">Cell outer membrane</keyword>
<dbReference type="PANTHER" id="PTHR30026:SF22">
    <property type="entry name" value="OUTER MEMBRANE EFFLUX PROTEIN"/>
    <property type="match status" value="1"/>
</dbReference>
<dbReference type="InterPro" id="IPR010130">
    <property type="entry name" value="T1SS_OMP_TolC"/>
</dbReference>
<evidence type="ECO:0000256" key="4">
    <source>
        <dbReference type="ARBA" id="ARBA00022452"/>
    </source>
</evidence>
<keyword evidence="4" id="KW-1134">Transmembrane beta strand</keyword>
<dbReference type="GO" id="GO:1990281">
    <property type="term" value="C:efflux pump complex"/>
    <property type="evidence" value="ECO:0007669"/>
    <property type="project" value="TreeGrafter"/>
</dbReference>
<feature type="signal peptide" evidence="8">
    <location>
        <begin position="1"/>
        <end position="19"/>
    </location>
</feature>
<dbReference type="Pfam" id="PF02321">
    <property type="entry name" value="OEP"/>
    <property type="match status" value="2"/>
</dbReference>
<dbReference type="GO" id="GO:0015288">
    <property type="term" value="F:porin activity"/>
    <property type="evidence" value="ECO:0007669"/>
    <property type="project" value="TreeGrafter"/>
</dbReference>